<dbReference type="EC" id="3.5.3.6" evidence="3"/>
<comment type="similarity">
    <text evidence="1">Belongs to the arginine deiminase family.</text>
</comment>
<dbReference type="PANTHER" id="PTHR47271:SF2">
    <property type="entry name" value="ARGININE DEIMINASE"/>
    <property type="match status" value="1"/>
</dbReference>
<gene>
    <name evidence="3" type="ORF">JOF53_008395</name>
</gene>
<dbReference type="Proteomes" id="UP001519363">
    <property type="component" value="Unassembled WGS sequence"/>
</dbReference>
<dbReference type="PANTHER" id="PTHR47271">
    <property type="entry name" value="ARGININE DEIMINASE"/>
    <property type="match status" value="1"/>
</dbReference>
<dbReference type="EMBL" id="JAGIOO010000001">
    <property type="protein sequence ID" value="MBP2479523.1"/>
    <property type="molecule type" value="Genomic_DNA"/>
</dbReference>
<name>A0ABS5ASI7_9PSEU</name>
<dbReference type="Gene3D" id="3.75.10.10">
    <property type="entry name" value="L-arginine/glycine Amidinotransferase, Chain A"/>
    <property type="match status" value="1"/>
</dbReference>
<dbReference type="InterPro" id="IPR003876">
    <property type="entry name" value="Arg_deiminase"/>
</dbReference>
<dbReference type="Pfam" id="PF02274">
    <property type="entry name" value="ADI"/>
    <property type="match status" value="1"/>
</dbReference>
<keyword evidence="2 3" id="KW-0378">Hydrolase</keyword>
<dbReference type="GO" id="GO:0016990">
    <property type="term" value="F:arginine deiminase activity"/>
    <property type="evidence" value="ECO:0007669"/>
    <property type="project" value="UniProtKB-EC"/>
</dbReference>
<dbReference type="RefSeq" id="WP_209707767.1">
    <property type="nucleotide sequence ID" value="NZ_JAGIOO010000001.1"/>
</dbReference>
<accession>A0ABS5ASI7</accession>
<dbReference type="SUPFAM" id="SSF55909">
    <property type="entry name" value="Pentein"/>
    <property type="match status" value="1"/>
</dbReference>
<protein>
    <submittedName>
        <fullName evidence="3">Arginine deiminase</fullName>
        <ecNumber evidence="3">3.5.3.6</ecNumber>
    </submittedName>
</protein>
<evidence type="ECO:0000256" key="1">
    <source>
        <dbReference type="ARBA" id="ARBA00010206"/>
    </source>
</evidence>
<dbReference type="Gene3D" id="1.10.3930.10">
    <property type="entry name" value="Arginine deiminase"/>
    <property type="match status" value="1"/>
</dbReference>
<comment type="caution">
    <text evidence="3">The sequence shown here is derived from an EMBL/GenBank/DDBJ whole genome shotgun (WGS) entry which is preliminary data.</text>
</comment>
<reference evidence="3 4" key="1">
    <citation type="submission" date="2021-03" db="EMBL/GenBank/DDBJ databases">
        <title>Sequencing the genomes of 1000 actinobacteria strains.</title>
        <authorList>
            <person name="Klenk H.-P."/>
        </authorList>
    </citation>
    <scope>NUCLEOTIDE SEQUENCE [LARGE SCALE GENOMIC DNA]</scope>
    <source>
        <strain evidence="3 4">DSM 44580</strain>
    </source>
</reference>
<evidence type="ECO:0000313" key="3">
    <source>
        <dbReference type="EMBL" id="MBP2479523.1"/>
    </source>
</evidence>
<dbReference type="PRINTS" id="PR01466">
    <property type="entry name" value="ARGDEIMINASE"/>
</dbReference>
<proteinExistence type="inferred from homology"/>
<evidence type="ECO:0000313" key="4">
    <source>
        <dbReference type="Proteomes" id="UP001519363"/>
    </source>
</evidence>
<sequence length="370" mass="40330">MGRLRRVVVHRPGRELTALGRAWPEEHSGHGEPNLARAQREHDAFVDALAHRGVHVYLFEDLFADVLDDEWARLWVLHCSGLGTRLREQLAELPADRLAEVLVTGLTRGELASGAESDLGLAVAAPEDFVLPPLPSHVYTRDPSCWFFGGRTLNPVADAVRHRESVHMAAVYRFHPLFAGQTTRFLTGEEDFGTLEGGDVLVAGPGVLLVGLSERTSPNMVQLLALRLFAREAARAVVVVQLPGPWAMNHLDAVLGMVDTSTYLVHDRLPPLRSFTLRPGRPRTLEVEENDDLFVALARETGLPAARVLRAAASRPLAVEPGVVLSAERDVRGNATLREHGIEVIELPGGALGGPRCLACPLEREPSPEG</sequence>
<evidence type="ECO:0000256" key="2">
    <source>
        <dbReference type="ARBA" id="ARBA00022801"/>
    </source>
</evidence>
<organism evidence="3 4">
    <name type="scientific">Crossiella equi</name>
    <dbReference type="NCBI Taxonomy" id="130796"/>
    <lineage>
        <taxon>Bacteria</taxon>
        <taxon>Bacillati</taxon>
        <taxon>Actinomycetota</taxon>
        <taxon>Actinomycetes</taxon>
        <taxon>Pseudonocardiales</taxon>
        <taxon>Pseudonocardiaceae</taxon>
        <taxon>Crossiella</taxon>
    </lineage>
</organism>
<keyword evidence="4" id="KW-1185">Reference proteome</keyword>